<evidence type="ECO:0000313" key="6">
    <source>
        <dbReference type="EMBL" id="PFG33413.1"/>
    </source>
</evidence>
<keyword evidence="7" id="KW-1185">Reference proteome</keyword>
<dbReference type="NCBIfam" id="TIGR00567">
    <property type="entry name" value="3mg"/>
    <property type="match status" value="1"/>
</dbReference>
<dbReference type="InterPro" id="IPR003180">
    <property type="entry name" value="MPG"/>
</dbReference>
<keyword evidence="3 5" id="KW-0378">Hydrolase</keyword>
<reference evidence="6 7" key="1">
    <citation type="submission" date="2017-10" db="EMBL/GenBank/DDBJ databases">
        <title>Sequencing the genomes of 1000 actinobacteria strains.</title>
        <authorList>
            <person name="Klenk H.-P."/>
        </authorList>
    </citation>
    <scope>NUCLEOTIDE SEQUENCE [LARGE SCALE GENOMIC DNA]</scope>
    <source>
        <strain evidence="6 7">DSM 18966</strain>
    </source>
</reference>
<dbReference type="Gene3D" id="3.10.300.10">
    <property type="entry name" value="Methylpurine-DNA glycosylase (MPG)"/>
    <property type="match status" value="1"/>
</dbReference>
<dbReference type="CDD" id="cd00540">
    <property type="entry name" value="AAG"/>
    <property type="match status" value="1"/>
</dbReference>
<dbReference type="Pfam" id="PF02245">
    <property type="entry name" value="Pur_DNA_glyco"/>
    <property type="match status" value="1"/>
</dbReference>
<comment type="caution">
    <text evidence="6">The sequence shown here is derived from an EMBL/GenBank/DDBJ whole genome shotgun (WGS) entry which is preliminary data.</text>
</comment>
<keyword evidence="2 5" id="KW-0227">DNA damage</keyword>
<dbReference type="GO" id="GO:0003677">
    <property type="term" value="F:DNA binding"/>
    <property type="evidence" value="ECO:0007669"/>
    <property type="project" value="InterPro"/>
</dbReference>
<keyword evidence="4 5" id="KW-0234">DNA repair</keyword>
<evidence type="ECO:0000256" key="3">
    <source>
        <dbReference type="ARBA" id="ARBA00022801"/>
    </source>
</evidence>
<dbReference type="RefSeq" id="WP_211281785.1">
    <property type="nucleotide sequence ID" value="NZ_PDJG01000001.1"/>
</dbReference>
<proteinExistence type="inferred from homology"/>
<organism evidence="6 7">
    <name type="scientific">Sanguibacter antarcticus</name>
    <dbReference type="NCBI Taxonomy" id="372484"/>
    <lineage>
        <taxon>Bacteria</taxon>
        <taxon>Bacillati</taxon>
        <taxon>Actinomycetota</taxon>
        <taxon>Actinomycetes</taxon>
        <taxon>Micrococcales</taxon>
        <taxon>Sanguibacteraceae</taxon>
        <taxon>Sanguibacter</taxon>
    </lineage>
</organism>
<evidence type="ECO:0000313" key="7">
    <source>
        <dbReference type="Proteomes" id="UP000225548"/>
    </source>
</evidence>
<dbReference type="InterPro" id="IPR011034">
    <property type="entry name" value="Formyl_transferase-like_C_sf"/>
</dbReference>
<dbReference type="GO" id="GO:0003905">
    <property type="term" value="F:alkylbase DNA N-glycosylase activity"/>
    <property type="evidence" value="ECO:0007669"/>
    <property type="project" value="InterPro"/>
</dbReference>
<dbReference type="EC" id="3.2.2.-" evidence="5"/>
<name>A0A2A9E3L1_9MICO</name>
<dbReference type="PANTHER" id="PTHR10429:SF0">
    <property type="entry name" value="DNA-3-METHYLADENINE GLYCOSYLASE"/>
    <property type="match status" value="1"/>
</dbReference>
<evidence type="ECO:0000256" key="5">
    <source>
        <dbReference type="HAMAP-Rule" id="MF_00527"/>
    </source>
</evidence>
<dbReference type="HAMAP" id="MF_00527">
    <property type="entry name" value="3MGH"/>
    <property type="match status" value="1"/>
</dbReference>
<evidence type="ECO:0000256" key="4">
    <source>
        <dbReference type="ARBA" id="ARBA00023204"/>
    </source>
</evidence>
<evidence type="ECO:0000256" key="2">
    <source>
        <dbReference type="ARBA" id="ARBA00022763"/>
    </source>
</evidence>
<dbReference type="PANTHER" id="PTHR10429">
    <property type="entry name" value="DNA-3-METHYLADENINE GLYCOSYLASE"/>
    <property type="match status" value="1"/>
</dbReference>
<dbReference type="GO" id="GO:0006284">
    <property type="term" value="P:base-excision repair"/>
    <property type="evidence" value="ECO:0007669"/>
    <property type="project" value="InterPro"/>
</dbReference>
<dbReference type="NCBIfam" id="NF002003">
    <property type="entry name" value="PRK00802.1-3"/>
    <property type="match status" value="1"/>
</dbReference>
<dbReference type="FunFam" id="3.10.300.10:FF:000001">
    <property type="entry name" value="Putative 3-methyladenine DNA glycosylase"/>
    <property type="match status" value="1"/>
</dbReference>
<gene>
    <name evidence="6" type="ORF">ATL42_1289</name>
</gene>
<dbReference type="EMBL" id="PDJG01000001">
    <property type="protein sequence ID" value="PFG33413.1"/>
    <property type="molecule type" value="Genomic_DNA"/>
</dbReference>
<dbReference type="AlphaFoldDB" id="A0A2A9E3L1"/>
<sequence>MTVVAHRSWFERDTLAVAHDLLGMHVNSRIDEGTVTVRITEVEAYRGSQDPASHAFRGQTRRNATMFGPAGHLYVYRHLGLHACMNIVAGSGDEASGILLRAGEIVEGQELAQARRTRRGVVGSARDLARGPARLTVALGIDHSLDGTDLTDPHGVVVLHDPARSSGGAVSCGPRVGVSGPGGDGTTFPWRLWLDGEPTVSAYRAATTRDRQAPGGSGEPR</sequence>
<evidence type="ECO:0000256" key="1">
    <source>
        <dbReference type="ARBA" id="ARBA00009232"/>
    </source>
</evidence>
<dbReference type="Proteomes" id="UP000225548">
    <property type="component" value="Unassembled WGS sequence"/>
</dbReference>
<protein>
    <recommendedName>
        <fullName evidence="5">Putative 3-methyladenine DNA glycosylase</fullName>
        <ecNumber evidence="5">3.2.2.-</ecNumber>
    </recommendedName>
</protein>
<dbReference type="InterPro" id="IPR036995">
    <property type="entry name" value="MPG_sf"/>
</dbReference>
<comment type="similarity">
    <text evidence="1 5">Belongs to the DNA glycosylase MPG family.</text>
</comment>
<dbReference type="SUPFAM" id="SSF50486">
    <property type="entry name" value="FMT C-terminal domain-like"/>
    <property type="match status" value="1"/>
</dbReference>
<accession>A0A2A9E3L1</accession>